<dbReference type="InterPro" id="IPR055128">
    <property type="entry name" value="HypF_C_2"/>
</dbReference>
<dbReference type="PROSITE" id="PS51160">
    <property type="entry name" value="ACYLPHOSPHATASE_3"/>
    <property type="match status" value="1"/>
</dbReference>
<keyword evidence="5" id="KW-0863">Zinc-finger</keyword>
<dbReference type="Gene3D" id="3.30.420.40">
    <property type="match status" value="1"/>
</dbReference>
<dbReference type="GO" id="GO:0008270">
    <property type="term" value="F:zinc ion binding"/>
    <property type="evidence" value="ECO:0007669"/>
    <property type="project" value="UniProtKB-KW"/>
</dbReference>
<evidence type="ECO:0000259" key="10">
    <source>
        <dbReference type="PROSITE" id="PS51160"/>
    </source>
</evidence>
<organism evidence="12 13">
    <name type="scientific">Catellatospora coxensis</name>
    <dbReference type="NCBI Taxonomy" id="310354"/>
    <lineage>
        <taxon>Bacteria</taxon>
        <taxon>Bacillati</taxon>
        <taxon>Actinomycetota</taxon>
        <taxon>Actinomycetes</taxon>
        <taxon>Micromonosporales</taxon>
        <taxon>Micromonosporaceae</taxon>
        <taxon>Catellatospora</taxon>
    </lineage>
</organism>
<evidence type="ECO:0000259" key="11">
    <source>
        <dbReference type="PROSITE" id="PS51163"/>
    </source>
</evidence>
<dbReference type="Gene3D" id="3.30.110.120">
    <property type="match status" value="1"/>
</dbReference>
<evidence type="ECO:0000256" key="3">
    <source>
        <dbReference type="ARBA" id="ARBA00022598"/>
    </source>
</evidence>
<dbReference type="Gene3D" id="3.30.420.360">
    <property type="match status" value="1"/>
</dbReference>
<comment type="similarity">
    <text evidence="2 8">Belongs to the carbamoyltransferase HypF family.</text>
</comment>
<comment type="catalytic activity">
    <reaction evidence="9">
        <text>an acyl phosphate + H2O = a carboxylate + phosphate + H(+)</text>
        <dbReference type="Rhea" id="RHEA:14965"/>
        <dbReference type="ChEBI" id="CHEBI:15377"/>
        <dbReference type="ChEBI" id="CHEBI:15378"/>
        <dbReference type="ChEBI" id="CHEBI:29067"/>
        <dbReference type="ChEBI" id="CHEBI:43474"/>
        <dbReference type="ChEBI" id="CHEBI:59918"/>
        <dbReference type="EC" id="3.6.1.7"/>
    </reaction>
</comment>
<dbReference type="PROSITE" id="PS00150">
    <property type="entry name" value="ACYLPHOSPHATASE_1"/>
    <property type="match status" value="1"/>
</dbReference>
<gene>
    <name evidence="12" type="primary">hypF</name>
    <name evidence="12" type="ORF">Cco03nite_70870</name>
</gene>
<dbReference type="InterPro" id="IPR017968">
    <property type="entry name" value="Acylphosphatase_CS"/>
</dbReference>
<evidence type="ECO:0000256" key="7">
    <source>
        <dbReference type="ARBA" id="ARBA00048220"/>
    </source>
</evidence>
<evidence type="ECO:0000256" key="1">
    <source>
        <dbReference type="ARBA" id="ARBA00004711"/>
    </source>
</evidence>
<dbReference type="Pfam" id="PF17788">
    <property type="entry name" value="HypF_C"/>
    <property type="match status" value="1"/>
</dbReference>
<dbReference type="InterPro" id="IPR001792">
    <property type="entry name" value="Acylphosphatase-like_dom"/>
</dbReference>
<dbReference type="GO" id="GO:0003725">
    <property type="term" value="F:double-stranded RNA binding"/>
    <property type="evidence" value="ECO:0007669"/>
    <property type="project" value="InterPro"/>
</dbReference>
<evidence type="ECO:0000256" key="5">
    <source>
        <dbReference type="ARBA" id="ARBA00022771"/>
    </source>
</evidence>
<dbReference type="GO" id="GO:0003998">
    <property type="term" value="F:acylphosphatase activity"/>
    <property type="evidence" value="ECO:0007669"/>
    <property type="project" value="UniProtKB-EC"/>
</dbReference>
<dbReference type="PROSITE" id="PS51163">
    <property type="entry name" value="YRDC"/>
    <property type="match status" value="1"/>
</dbReference>
<dbReference type="SUPFAM" id="SSF54975">
    <property type="entry name" value="Acylphosphatase/BLUF domain-like"/>
    <property type="match status" value="1"/>
</dbReference>
<keyword evidence="13" id="KW-1185">Reference proteome</keyword>
<dbReference type="NCBIfam" id="TIGR00143">
    <property type="entry name" value="hypF"/>
    <property type="match status" value="1"/>
</dbReference>
<comment type="catalytic activity">
    <reaction evidence="7">
        <text>C-terminal L-cysteinyl-[HypE protein] + carbamoyl phosphate + ATP + H2O = C-terminal S-carboxamide-L-cysteinyl-[HypE protein] + AMP + phosphate + diphosphate + H(+)</text>
        <dbReference type="Rhea" id="RHEA:55636"/>
        <dbReference type="Rhea" id="RHEA-COMP:14247"/>
        <dbReference type="Rhea" id="RHEA-COMP:14392"/>
        <dbReference type="ChEBI" id="CHEBI:15377"/>
        <dbReference type="ChEBI" id="CHEBI:15378"/>
        <dbReference type="ChEBI" id="CHEBI:30616"/>
        <dbReference type="ChEBI" id="CHEBI:33019"/>
        <dbReference type="ChEBI" id="CHEBI:43474"/>
        <dbReference type="ChEBI" id="CHEBI:58228"/>
        <dbReference type="ChEBI" id="CHEBI:76913"/>
        <dbReference type="ChEBI" id="CHEBI:139126"/>
        <dbReference type="ChEBI" id="CHEBI:456215"/>
    </reaction>
</comment>
<proteinExistence type="inferred from homology"/>
<feature type="active site" evidence="9">
    <location>
        <position position="29"/>
    </location>
</feature>
<dbReference type="EC" id="6.2.-.-" evidence="8"/>
<protein>
    <recommendedName>
        <fullName evidence="8">Carbamoyltransferase</fullName>
        <ecNumber evidence="8">6.2.-.-</ecNumber>
    </recommendedName>
</protein>
<evidence type="ECO:0000256" key="4">
    <source>
        <dbReference type="ARBA" id="ARBA00022723"/>
    </source>
</evidence>
<keyword evidence="3" id="KW-0436">Ligase</keyword>
<comment type="caution">
    <text evidence="12">The sequence shown here is derived from an EMBL/GenBank/DDBJ whole genome shotgun (WGS) entry which is preliminary data.</text>
</comment>
<evidence type="ECO:0000313" key="12">
    <source>
        <dbReference type="EMBL" id="GIG10387.1"/>
    </source>
</evidence>
<dbReference type="Pfam" id="PF01300">
    <property type="entry name" value="Sua5_yciO_yrdC"/>
    <property type="match status" value="1"/>
</dbReference>
<name>A0A8J3L1Q0_9ACTN</name>
<feature type="active site" evidence="9">
    <location>
        <position position="47"/>
    </location>
</feature>
<comment type="pathway">
    <text evidence="1">Protein modification; [NiFe] hydrogenase maturation.</text>
</comment>
<dbReference type="GO" id="GO:0016743">
    <property type="term" value="F:carboxyl- or carbamoyltransferase activity"/>
    <property type="evidence" value="ECO:0007669"/>
    <property type="project" value="UniProtKB-UniRule"/>
</dbReference>
<accession>A0A8J3L1Q0</accession>
<dbReference type="InterPro" id="IPR036046">
    <property type="entry name" value="Acylphosphatase-like_dom_sf"/>
</dbReference>
<dbReference type="GO" id="GO:0016874">
    <property type="term" value="F:ligase activity"/>
    <property type="evidence" value="ECO:0007669"/>
    <property type="project" value="UniProtKB-UniRule"/>
</dbReference>
<dbReference type="UniPathway" id="UPA00335"/>
<dbReference type="InterPro" id="IPR006070">
    <property type="entry name" value="Sua5-like_dom"/>
</dbReference>
<keyword evidence="9" id="KW-0378">Hydrolase</keyword>
<dbReference type="Pfam" id="PF22521">
    <property type="entry name" value="HypF_C_2"/>
    <property type="match status" value="1"/>
</dbReference>
<dbReference type="InterPro" id="IPR004421">
    <property type="entry name" value="Carbamoyltransferase_HypF"/>
</dbReference>
<dbReference type="InterPro" id="IPR051060">
    <property type="entry name" value="Carbamoyltrans_HypF-like"/>
</dbReference>
<feature type="domain" description="YrdC-like" evidence="11">
    <location>
        <begin position="212"/>
        <end position="400"/>
    </location>
</feature>
<dbReference type="AlphaFoldDB" id="A0A8J3L1Q0"/>
<evidence type="ECO:0000313" key="13">
    <source>
        <dbReference type="Proteomes" id="UP000630887"/>
    </source>
</evidence>
<dbReference type="SUPFAM" id="SSF55821">
    <property type="entry name" value="YrdC/RibB"/>
    <property type="match status" value="1"/>
</dbReference>
<dbReference type="Pfam" id="PF00708">
    <property type="entry name" value="Acylphosphatase"/>
    <property type="match status" value="1"/>
</dbReference>
<sequence>MAYGVISDEASHERLAVRVAGVVQGVGFRPFVYTLAQRLHLHGHVGNDTEGVFIEAEGPRSALDAFLCALDLERPPLSVIDSMTAAPLPVTGAPGFAVVPSDASGPPAAQVTPDAATCEACLAETTGGGGRRQGYAFTNCTHCGPRFTIVRDVPYDRPNTTMAGFAMCDDCAEEYADPADRRFHAQPVCCPACGPRLSLLSMDGSTVLAEGADPVAATARLLRAGAVVAIKGLGGYHLAVDATHPEAAARLRAAKHREDKPFALMVADLAEAAGIAEVEPAAARLLRHPARPIVLLPRRTRHPAHRIAEAVAPGCRELGVLLPYMPLHHLLLATIVRPLVMTSGNSSDEPIAYRDDDAMARLTGIADVALTHDRPIHLRTDDSVARVVRGSPMLLRRSRGYVPRPVRLPVKLRRPVLGCGAALKNTFCLARGEFATLSHHIGDLANAATLRSYTEGVGHLERLLGITPELLAHDLHPDYPSTAYAQEREGVELVGVQHHHAHIASCLAEHGEQEAVIGVAFDGLGYGDDGTLWGGEILVADLAAYTRAGHLAAVPMPGGAAAVREPWRMALSYLDALGGEPPALPVAARHAAAWSPLRDAARAGVNAPLTSSAGRLFDAVAALLDLRDEVTYEGQAAVELEQAARRGEVTGYPAEIAEDAVLSLSGADLVRAVLADRLDGVPVPEIAARFHAGVADLIVNACLLVRERHGLHTVALSGGVFQNTLLLGRTLDGLTLSGFQVLTHRQVPPNDGGISLGQVAVAGARDRR</sequence>
<evidence type="ECO:0000256" key="2">
    <source>
        <dbReference type="ARBA" id="ARBA00008097"/>
    </source>
</evidence>
<dbReference type="PANTHER" id="PTHR42959:SF1">
    <property type="entry name" value="CARBAMOYLTRANSFERASE HYPF"/>
    <property type="match status" value="1"/>
</dbReference>
<keyword evidence="6" id="KW-0862">Zinc</keyword>
<dbReference type="InterPro" id="IPR041440">
    <property type="entry name" value="HypF_C"/>
</dbReference>
<dbReference type="GO" id="GO:0051604">
    <property type="term" value="P:protein maturation"/>
    <property type="evidence" value="ECO:0007669"/>
    <property type="project" value="TreeGrafter"/>
</dbReference>
<evidence type="ECO:0000256" key="6">
    <source>
        <dbReference type="ARBA" id="ARBA00022833"/>
    </source>
</evidence>
<reference evidence="12 13" key="1">
    <citation type="submission" date="2021-01" db="EMBL/GenBank/DDBJ databases">
        <title>Whole genome shotgun sequence of Catellatospora coxensis NBRC 107359.</title>
        <authorList>
            <person name="Komaki H."/>
            <person name="Tamura T."/>
        </authorList>
    </citation>
    <scope>NUCLEOTIDE SEQUENCE [LARGE SCALE GENOMIC DNA]</scope>
    <source>
        <strain evidence="12 13">NBRC 107359</strain>
    </source>
</reference>
<dbReference type="RefSeq" id="WP_203698299.1">
    <property type="nucleotide sequence ID" value="NZ_BONI01000087.1"/>
</dbReference>
<keyword evidence="4" id="KW-0479">Metal-binding</keyword>
<dbReference type="Gene3D" id="3.90.870.50">
    <property type="match status" value="1"/>
</dbReference>
<evidence type="ECO:0000256" key="8">
    <source>
        <dbReference type="PIRNR" id="PIRNR006256"/>
    </source>
</evidence>
<dbReference type="EMBL" id="BONI01000087">
    <property type="protein sequence ID" value="GIG10387.1"/>
    <property type="molecule type" value="Genomic_DNA"/>
</dbReference>
<dbReference type="InterPro" id="IPR017945">
    <property type="entry name" value="DHBP_synth_RibB-like_a/b_dom"/>
</dbReference>
<dbReference type="PANTHER" id="PTHR42959">
    <property type="entry name" value="CARBAMOYLTRANSFERASE"/>
    <property type="match status" value="1"/>
</dbReference>
<dbReference type="PIRSF" id="PIRSF006256">
    <property type="entry name" value="CMPcnvr_hdrg_mat"/>
    <property type="match status" value="1"/>
</dbReference>
<dbReference type="FunFam" id="3.30.420.40:FF:000124">
    <property type="entry name" value="Carbamoyltransferase HypF"/>
    <property type="match status" value="1"/>
</dbReference>
<feature type="domain" description="Acylphosphatase-like" evidence="10">
    <location>
        <begin position="14"/>
        <end position="100"/>
    </location>
</feature>
<dbReference type="Proteomes" id="UP000630887">
    <property type="component" value="Unassembled WGS sequence"/>
</dbReference>
<dbReference type="Pfam" id="PF07503">
    <property type="entry name" value="zf-HYPF"/>
    <property type="match status" value="2"/>
</dbReference>
<evidence type="ECO:0000256" key="9">
    <source>
        <dbReference type="PROSITE-ProRule" id="PRU00520"/>
    </source>
</evidence>
<dbReference type="InterPro" id="IPR011125">
    <property type="entry name" value="Znf_HypF"/>
</dbReference>